<dbReference type="RefSeq" id="WP_092370938.1">
    <property type="nucleotide sequence ID" value="NZ_BMGV01000013.1"/>
</dbReference>
<reference evidence="1 2" key="1">
    <citation type="submission" date="2016-10" db="EMBL/GenBank/DDBJ databases">
        <authorList>
            <person name="de Groot N.N."/>
        </authorList>
    </citation>
    <scope>NUCLEOTIDE SEQUENCE [LARGE SCALE GENOMIC DNA]</scope>
    <source>
        <strain evidence="1 2">DSM 29340</strain>
    </source>
</reference>
<keyword evidence="2" id="KW-1185">Reference proteome</keyword>
<evidence type="ECO:0000313" key="2">
    <source>
        <dbReference type="Proteomes" id="UP000199379"/>
    </source>
</evidence>
<dbReference type="STRING" id="1227549.SAMN05444007_11452"/>
<proteinExistence type="predicted"/>
<evidence type="ECO:0000313" key="1">
    <source>
        <dbReference type="EMBL" id="SEK05376.1"/>
    </source>
</evidence>
<name>A0A1H7DUF4_9RHOB</name>
<organism evidence="1 2">
    <name type="scientific">Cribrihabitans marinus</name>
    <dbReference type="NCBI Taxonomy" id="1227549"/>
    <lineage>
        <taxon>Bacteria</taxon>
        <taxon>Pseudomonadati</taxon>
        <taxon>Pseudomonadota</taxon>
        <taxon>Alphaproteobacteria</taxon>
        <taxon>Rhodobacterales</taxon>
        <taxon>Paracoccaceae</taxon>
        <taxon>Cribrihabitans</taxon>
    </lineage>
</organism>
<dbReference type="AlphaFoldDB" id="A0A1H7DUF4"/>
<protein>
    <submittedName>
        <fullName evidence="1">Uncharacterized protein</fullName>
    </submittedName>
</protein>
<dbReference type="Proteomes" id="UP000199379">
    <property type="component" value="Unassembled WGS sequence"/>
</dbReference>
<dbReference type="EMBL" id="FNYD01000014">
    <property type="protein sequence ID" value="SEK05376.1"/>
    <property type="molecule type" value="Genomic_DNA"/>
</dbReference>
<accession>A0A1H7DUF4</accession>
<dbReference type="OrthoDB" id="9802640at2"/>
<gene>
    <name evidence="1" type="ORF">SAMN05444007_11452</name>
</gene>
<sequence>MWSWDQGRLDYFQFDNLKKIARFALKHDLRSEDHDALVGAVGLPFSPKQAAYKPWRNYARTFKSMGLVYQNGAVAEPTVIATLLADDGSITTDEYFHFLAEYTSSPSPALQGWDNTADLRYPLIFALKFLLAKAAKGLEQTTLSEIGSAYDASGFTGEEDATAFEALVVSTT</sequence>